<feature type="transmembrane region" description="Helical" evidence="4">
    <location>
        <begin position="14"/>
        <end position="33"/>
    </location>
</feature>
<evidence type="ECO:0000256" key="2">
    <source>
        <dbReference type="PROSITE-ProRule" id="PRU00284"/>
    </source>
</evidence>
<dbReference type="RefSeq" id="WP_190436556.1">
    <property type="nucleotide sequence ID" value="NZ_JAMPKM010000009.1"/>
</dbReference>
<dbReference type="Pfam" id="PF00015">
    <property type="entry name" value="MCPsignal"/>
    <property type="match status" value="1"/>
</dbReference>
<evidence type="ECO:0000256" key="1">
    <source>
        <dbReference type="ARBA" id="ARBA00023224"/>
    </source>
</evidence>
<dbReference type="Pfam" id="PF05227">
    <property type="entry name" value="CHASE3"/>
    <property type="match status" value="1"/>
</dbReference>
<sequence>MIDFSRLKLRERILLGYGVPLVLTFAATGVVVANARHVIEQSRITEVGAHIVQECDRLAMTLYKRQTHARGYLLTRNDIFAKAYEASVQDYEERIATLEKVIAVSGEEQVERLQRLKVLGKEISKINRSLISLVEAGKVKEAGQEMVNGRILGLIDEAGGILNALTEHEDELQAERVKASEEAMRSLIVMAVVGAIAASLLAIVMGLFISSRITQTINQIVSVVASSSTEIAAAVEQQEKTVSQQAVSVNQTTAAMDQLSVASQQSAEQAESAATGARQVLALVNGQQDKQARNNGDSLRAKVGQIAEQILYLSEQTNQIGTISTLVSDLANQTNMLALNAAVEASRAGDQGKGFAVIATEIRKLADQSRKSADRIGTLVTDIQNATNSTVMVTDEGTKTVESIVAAVNNISLSNQQIFLTSKQQAIAIQQVVDAMTAINQGASQTASGIGQTRVSTRQLSEATLTLKAVV</sequence>
<keyword evidence="4" id="KW-0472">Membrane</keyword>
<evidence type="ECO:0000256" key="3">
    <source>
        <dbReference type="SAM" id="Coils"/>
    </source>
</evidence>
<evidence type="ECO:0000256" key="4">
    <source>
        <dbReference type="SAM" id="Phobius"/>
    </source>
</evidence>
<evidence type="ECO:0000313" key="6">
    <source>
        <dbReference type="EMBL" id="MEP0818461.1"/>
    </source>
</evidence>
<dbReference type="EMBL" id="JAMPKM010000009">
    <property type="protein sequence ID" value="MEP0818461.1"/>
    <property type="molecule type" value="Genomic_DNA"/>
</dbReference>
<feature type="transmembrane region" description="Helical" evidence="4">
    <location>
        <begin position="187"/>
        <end position="209"/>
    </location>
</feature>
<dbReference type="InterPro" id="IPR007891">
    <property type="entry name" value="CHASE3"/>
</dbReference>
<dbReference type="Proteomes" id="UP001464891">
    <property type="component" value="Unassembled WGS sequence"/>
</dbReference>
<keyword evidence="3" id="KW-0175">Coiled coil</keyword>
<feature type="domain" description="Methyl-accepting transducer" evidence="5">
    <location>
        <begin position="220"/>
        <end position="461"/>
    </location>
</feature>
<keyword evidence="4" id="KW-0812">Transmembrane</keyword>
<name>A0ABV0J9J7_9CYAN</name>
<feature type="coiled-coil region" evidence="3">
    <location>
        <begin position="81"/>
        <end position="108"/>
    </location>
</feature>
<gene>
    <name evidence="6" type="ORF">NC998_15285</name>
</gene>
<comment type="caution">
    <text evidence="6">The sequence shown here is derived from an EMBL/GenBank/DDBJ whole genome shotgun (WGS) entry which is preliminary data.</text>
</comment>
<dbReference type="PANTHER" id="PTHR32089">
    <property type="entry name" value="METHYL-ACCEPTING CHEMOTAXIS PROTEIN MCPB"/>
    <property type="match status" value="1"/>
</dbReference>
<keyword evidence="7" id="KW-1185">Reference proteome</keyword>
<dbReference type="SMART" id="SM00283">
    <property type="entry name" value="MA"/>
    <property type="match status" value="1"/>
</dbReference>
<dbReference type="Gene3D" id="1.10.287.950">
    <property type="entry name" value="Methyl-accepting chemotaxis protein"/>
    <property type="match status" value="1"/>
</dbReference>
<dbReference type="PANTHER" id="PTHR32089:SF112">
    <property type="entry name" value="LYSOZYME-LIKE PROTEIN-RELATED"/>
    <property type="match status" value="1"/>
</dbReference>
<evidence type="ECO:0000313" key="7">
    <source>
        <dbReference type="Proteomes" id="UP001464891"/>
    </source>
</evidence>
<accession>A0ABV0J9J7</accession>
<organism evidence="6 7">
    <name type="scientific">Trichocoleus desertorum GB2-A4</name>
    <dbReference type="NCBI Taxonomy" id="2933944"/>
    <lineage>
        <taxon>Bacteria</taxon>
        <taxon>Bacillati</taxon>
        <taxon>Cyanobacteriota</taxon>
        <taxon>Cyanophyceae</taxon>
        <taxon>Leptolyngbyales</taxon>
        <taxon>Trichocoleusaceae</taxon>
        <taxon>Trichocoleus</taxon>
    </lineage>
</organism>
<dbReference type="SUPFAM" id="SSF58104">
    <property type="entry name" value="Methyl-accepting chemotaxis protein (MCP) signaling domain"/>
    <property type="match status" value="1"/>
</dbReference>
<reference evidence="6 7" key="1">
    <citation type="submission" date="2022-04" db="EMBL/GenBank/DDBJ databases">
        <title>Positive selection, recombination, and allopatry shape intraspecific diversity of widespread and dominant cyanobacteria.</title>
        <authorList>
            <person name="Wei J."/>
            <person name="Shu W."/>
            <person name="Hu C."/>
        </authorList>
    </citation>
    <scope>NUCLEOTIDE SEQUENCE [LARGE SCALE GENOMIC DNA]</scope>
    <source>
        <strain evidence="6 7">GB2-A4</strain>
    </source>
</reference>
<evidence type="ECO:0000259" key="5">
    <source>
        <dbReference type="PROSITE" id="PS50111"/>
    </source>
</evidence>
<keyword evidence="1 2" id="KW-0807">Transducer</keyword>
<protein>
    <submittedName>
        <fullName evidence="6">Methyl-accepting chemotaxis protein</fullName>
    </submittedName>
</protein>
<dbReference type="InterPro" id="IPR004089">
    <property type="entry name" value="MCPsignal_dom"/>
</dbReference>
<proteinExistence type="predicted"/>
<dbReference type="PROSITE" id="PS50111">
    <property type="entry name" value="CHEMOTAXIS_TRANSDUC_2"/>
    <property type="match status" value="1"/>
</dbReference>
<keyword evidence="4" id="KW-1133">Transmembrane helix</keyword>